<sequence>MPSGLIQFKIQLTRPAPVFPLMPTLSAGFRRLGLSSDKSRQDLVSGDVDCQIDIQPITWWCTGYT</sequence>
<gene>
    <name evidence="1" type="ORF">METZ01_LOCUS188319</name>
</gene>
<reference evidence="1" key="1">
    <citation type="submission" date="2018-05" db="EMBL/GenBank/DDBJ databases">
        <authorList>
            <person name="Lanie J.A."/>
            <person name="Ng W.-L."/>
            <person name="Kazmierczak K.M."/>
            <person name="Andrzejewski T.M."/>
            <person name="Davidsen T.M."/>
            <person name="Wayne K.J."/>
            <person name="Tettelin H."/>
            <person name="Glass J.I."/>
            <person name="Rusch D."/>
            <person name="Podicherti R."/>
            <person name="Tsui H.-C.T."/>
            <person name="Winkler M.E."/>
        </authorList>
    </citation>
    <scope>NUCLEOTIDE SEQUENCE</scope>
</reference>
<dbReference type="EMBL" id="UINC01038440">
    <property type="protein sequence ID" value="SVB35465.1"/>
    <property type="molecule type" value="Genomic_DNA"/>
</dbReference>
<protein>
    <submittedName>
        <fullName evidence="1">Uncharacterized protein</fullName>
    </submittedName>
</protein>
<accession>A0A382DB35</accession>
<organism evidence="1">
    <name type="scientific">marine metagenome</name>
    <dbReference type="NCBI Taxonomy" id="408172"/>
    <lineage>
        <taxon>unclassified sequences</taxon>
        <taxon>metagenomes</taxon>
        <taxon>ecological metagenomes</taxon>
    </lineage>
</organism>
<dbReference type="AlphaFoldDB" id="A0A382DB35"/>
<evidence type="ECO:0000313" key="1">
    <source>
        <dbReference type="EMBL" id="SVB35465.1"/>
    </source>
</evidence>
<proteinExistence type="predicted"/>
<name>A0A382DB35_9ZZZZ</name>